<name>A0A068TIP0_NEOGA</name>
<dbReference type="RefSeq" id="WP_157885324.1">
    <property type="nucleotide sequence ID" value="NZ_HG938356.1"/>
</dbReference>
<dbReference type="HOGENOM" id="CLU_2771649_0_0_5"/>
<dbReference type="InterPro" id="IPR001789">
    <property type="entry name" value="Sig_transdc_resp-reg_receiver"/>
</dbReference>
<dbReference type="SUPFAM" id="SSF52172">
    <property type="entry name" value="CheY-like"/>
    <property type="match status" value="1"/>
</dbReference>
<dbReference type="GO" id="GO:0000160">
    <property type="term" value="P:phosphorelay signal transduction system"/>
    <property type="evidence" value="ECO:0007669"/>
    <property type="project" value="InterPro"/>
</dbReference>
<dbReference type="AlphaFoldDB" id="A0A068TIP0"/>
<keyword evidence="3" id="KW-0614">Plasmid</keyword>
<dbReference type="KEGG" id="ngl:RG1141_PA10840"/>
<feature type="domain" description="Response regulatory" evidence="2">
    <location>
        <begin position="9"/>
        <end position="69"/>
    </location>
</feature>
<keyword evidence="1" id="KW-0597">Phosphoprotein</keyword>
<sequence length="69" mass="7410">MNEPSLTPLVLLVEDQPLLRVEAEDILKGRGFQVISAMSGSEGLSRLDQDATRFSAVITDVRLGDGPKG</sequence>
<evidence type="ECO:0000256" key="1">
    <source>
        <dbReference type="PROSITE-ProRule" id="PRU00169"/>
    </source>
</evidence>
<proteinExistence type="predicted"/>
<dbReference type="PATRIC" id="fig|1028801.3.peg.5690"/>
<organism evidence="3 4">
    <name type="scientific">Neorhizobium galegae bv. officinalis bv. officinalis str. HAMBI 1141</name>
    <dbReference type="NCBI Taxonomy" id="1028801"/>
    <lineage>
        <taxon>Bacteria</taxon>
        <taxon>Pseudomonadati</taxon>
        <taxon>Pseudomonadota</taxon>
        <taxon>Alphaproteobacteria</taxon>
        <taxon>Hyphomicrobiales</taxon>
        <taxon>Rhizobiaceae</taxon>
        <taxon>Rhizobium/Agrobacterium group</taxon>
        <taxon>Neorhizobium</taxon>
    </lineage>
</organism>
<dbReference type="Gene3D" id="3.40.50.2300">
    <property type="match status" value="1"/>
</dbReference>
<dbReference type="PROSITE" id="PS50110">
    <property type="entry name" value="RESPONSE_REGULATORY"/>
    <property type="match status" value="1"/>
</dbReference>
<protein>
    <recommendedName>
        <fullName evidence="2">Response regulatory domain-containing protein</fullName>
    </recommendedName>
</protein>
<gene>
    <name evidence="3" type="ORF">RG1141_PA10840</name>
</gene>
<feature type="modified residue" description="4-aspartylphosphate" evidence="1">
    <location>
        <position position="60"/>
    </location>
</feature>
<accession>A0A068TIP0</accession>
<dbReference type="Proteomes" id="UP000028186">
    <property type="component" value="Plasmid pHAMBI1141a"/>
</dbReference>
<evidence type="ECO:0000259" key="2">
    <source>
        <dbReference type="PROSITE" id="PS50110"/>
    </source>
</evidence>
<geneLocation type="plasmid" evidence="4">
    <name>II</name>
</geneLocation>
<dbReference type="EMBL" id="HG938356">
    <property type="protein sequence ID" value="CDN57916.1"/>
    <property type="molecule type" value="Genomic_DNA"/>
</dbReference>
<dbReference type="CDD" id="cd00156">
    <property type="entry name" value="REC"/>
    <property type="match status" value="1"/>
</dbReference>
<evidence type="ECO:0000313" key="4">
    <source>
        <dbReference type="Proteomes" id="UP000028186"/>
    </source>
</evidence>
<reference evidence="4" key="1">
    <citation type="journal article" date="2014" name="BMC Genomics">
        <title>Genome sequencing of two Neorhizobium galegae strains reveals a noeT gene responsible for the unusual acetylation of the nodulation factors.</title>
        <authorList>
            <person name="Osterman J."/>
            <person name="Marsh J."/>
            <person name="Laine P.K."/>
            <person name="Zeng Z."/>
            <person name="Alatalo E."/>
            <person name="Sullivan J.T."/>
            <person name="Young J.P."/>
            <person name="Thomas-Oates J."/>
            <person name="Paulin L."/>
            <person name="Lindstrom K."/>
        </authorList>
    </citation>
    <scope>NUCLEOTIDE SEQUENCE [LARGE SCALE GENOMIC DNA]</scope>
    <source>
        <strain evidence="4">HAMBI 1141</strain>
        <plasmid evidence="4">II</plasmid>
    </source>
</reference>
<evidence type="ECO:0000313" key="3">
    <source>
        <dbReference type="EMBL" id="CDN57916.1"/>
    </source>
</evidence>
<dbReference type="InterPro" id="IPR011006">
    <property type="entry name" value="CheY-like_superfamily"/>
</dbReference>